<dbReference type="EMBL" id="JBHSXN010000004">
    <property type="protein sequence ID" value="MFC6954724.1"/>
    <property type="molecule type" value="Genomic_DNA"/>
</dbReference>
<feature type="region of interest" description="Disordered" evidence="1">
    <location>
        <begin position="1"/>
        <end position="23"/>
    </location>
</feature>
<dbReference type="Proteomes" id="UP001596395">
    <property type="component" value="Unassembled WGS sequence"/>
</dbReference>
<accession>A0ABD5VH57</accession>
<dbReference type="Gene3D" id="1.10.10.10">
    <property type="entry name" value="Winged helix-like DNA-binding domain superfamily/Winged helix DNA-binding domain"/>
    <property type="match status" value="1"/>
</dbReference>
<name>A0ABD5VH57_9EURY</name>
<dbReference type="SUPFAM" id="SSF46785">
    <property type="entry name" value="Winged helix' DNA-binding domain"/>
    <property type="match status" value="1"/>
</dbReference>
<dbReference type="PANTHER" id="PTHR38600:SF1">
    <property type="entry name" value="TRANSCRIPTIONAL REGULATORY PROTEIN"/>
    <property type="match status" value="1"/>
</dbReference>
<dbReference type="InterPro" id="IPR011991">
    <property type="entry name" value="ArsR-like_HTH"/>
</dbReference>
<proteinExistence type="predicted"/>
<feature type="compositionally biased region" description="Acidic residues" evidence="1">
    <location>
        <begin position="14"/>
        <end position="23"/>
    </location>
</feature>
<evidence type="ECO:0000313" key="2">
    <source>
        <dbReference type="EMBL" id="MFC6954724.1"/>
    </source>
</evidence>
<keyword evidence="3" id="KW-1185">Reference proteome</keyword>
<dbReference type="InterPro" id="IPR036388">
    <property type="entry name" value="WH-like_DNA-bd_sf"/>
</dbReference>
<dbReference type="InterPro" id="IPR036390">
    <property type="entry name" value="WH_DNA-bd_sf"/>
</dbReference>
<dbReference type="PANTHER" id="PTHR38600">
    <property type="entry name" value="TRANSCRIPTIONAL REGULATORY PROTEIN"/>
    <property type="match status" value="1"/>
</dbReference>
<sequence>MSQLVPQDVPTDAEATEPEVVGLEETDTSAVFAALSSNTARSILNELYESPGTQSELADRVETSIQNVTYHVDKLHNAGLVTVVDQWYSEKGNEMDVYAPSNGPLVVVGGDAAQTEQTRTAIDLLDLSGPTSTVGD</sequence>
<dbReference type="CDD" id="cd00090">
    <property type="entry name" value="HTH_ARSR"/>
    <property type="match status" value="1"/>
</dbReference>
<dbReference type="AlphaFoldDB" id="A0ABD5VH57"/>
<evidence type="ECO:0000256" key="1">
    <source>
        <dbReference type="SAM" id="MobiDB-lite"/>
    </source>
</evidence>
<dbReference type="Pfam" id="PF12840">
    <property type="entry name" value="HTH_20"/>
    <property type="match status" value="1"/>
</dbReference>
<comment type="caution">
    <text evidence="2">The sequence shown here is derived from an EMBL/GenBank/DDBJ whole genome shotgun (WGS) entry which is preliminary data.</text>
</comment>
<evidence type="ECO:0000313" key="3">
    <source>
        <dbReference type="Proteomes" id="UP001596395"/>
    </source>
</evidence>
<organism evidence="2 3">
    <name type="scientific">Halorubellus litoreus</name>
    <dbReference type="NCBI Taxonomy" id="755308"/>
    <lineage>
        <taxon>Archaea</taxon>
        <taxon>Methanobacteriati</taxon>
        <taxon>Methanobacteriota</taxon>
        <taxon>Stenosarchaea group</taxon>
        <taxon>Halobacteria</taxon>
        <taxon>Halobacteriales</taxon>
        <taxon>Halorubellaceae</taxon>
        <taxon>Halorubellus</taxon>
    </lineage>
</organism>
<gene>
    <name evidence="2" type="ORF">ACFQGB_17800</name>
</gene>
<protein>
    <submittedName>
        <fullName evidence="2">ArsR/SmtB family transcription factor</fullName>
    </submittedName>
</protein>
<reference evidence="2 3" key="1">
    <citation type="journal article" date="2019" name="Int. J. Syst. Evol. Microbiol.">
        <title>The Global Catalogue of Microorganisms (GCM) 10K type strain sequencing project: providing services to taxonomists for standard genome sequencing and annotation.</title>
        <authorList>
            <consortium name="The Broad Institute Genomics Platform"/>
            <consortium name="The Broad Institute Genome Sequencing Center for Infectious Disease"/>
            <person name="Wu L."/>
            <person name="Ma J."/>
        </authorList>
    </citation>
    <scope>NUCLEOTIDE SEQUENCE [LARGE SCALE GENOMIC DNA]</scope>
    <source>
        <strain evidence="2 3">GX26</strain>
    </source>
</reference>
<dbReference type="RefSeq" id="WP_336351667.1">
    <property type="nucleotide sequence ID" value="NZ_JAZAQL010000004.1"/>
</dbReference>